<dbReference type="InterPro" id="IPR006683">
    <property type="entry name" value="Thioestr_dom"/>
</dbReference>
<proteinExistence type="inferred from homology"/>
<evidence type="ECO:0000259" key="3">
    <source>
        <dbReference type="Pfam" id="PF03061"/>
    </source>
</evidence>
<dbReference type="RefSeq" id="WP_111470662.1">
    <property type="nucleotide sequence ID" value="NZ_QLIX01000010.1"/>
</dbReference>
<dbReference type="SUPFAM" id="SSF54637">
    <property type="entry name" value="Thioesterase/thiol ester dehydrase-isomerase"/>
    <property type="match status" value="1"/>
</dbReference>
<dbReference type="OrthoDB" id="3477511at2"/>
<keyword evidence="2" id="KW-0378">Hydrolase</keyword>
<comment type="similarity">
    <text evidence="1">Belongs to the thioesterase PaaI family.</text>
</comment>
<dbReference type="AlphaFoldDB" id="A0A327M7P0"/>
<gene>
    <name evidence="4" type="ORF">DOO78_15030</name>
</gene>
<protein>
    <recommendedName>
        <fullName evidence="3">Thioesterase domain-containing protein</fullName>
    </recommendedName>
</protein>
<feature type="domain" description="Thioesterase" evidence="3">
    <location>
        <begin position="55"/>
        <end position="133"/>
    </location>
</feature>
<name>A0A327M7P0_9PROT</name>
<dbReference type="InterPro" id="IPR003736">
    <property type="entry name" value="PAAI_dom"/>
</dbReference>
<keyword evidence="5" id="KW-1185">Reference proteome</keyword>
<dbReference type="PANTHER" id="PTHR21660">
    <property type="entry name" value="THIOESTERASE SUPERFAMILY MEMBER-RELATED"/>
    <property type="match status" value="1"/>
</dbReference>
<evidence type="ECO:0000313" key="5">
    <source>
        <dbReference type="Proteomes" id="UP000249065"/>
    </source>
</evidence>
<evidence type="ECO:0000313" key="4">
    <source>
        <dbReference type="EMBL" id="RAI58322.1"/>
    </source>
</evidence>
<organism evidence="4 5">
    <name type="scientific">Roseicella frigidaeris</name>
    <dbReference type="NCBI Taxonomy" id="2230885"/>
    <lineage>
        <taxon>Bacteria</taxon>
        <taxon>Pseudomonadati</taxon>
        <taxon>Pseudomonadota</taxon>
        <taxon>Alphaproteobacteria</taxon>
        <taxon>Acetobacterales</taxon>
        <taxon>Roseomonadaceae</taxon>
        <taxon>Roseicella</taxon>
    </lineage>
</organism>
<sequence>MDQPASLAPETPPGFVPASHGGPYAQALGPFFSHRAEDYTALGIRVQHRHSNSMGGAHGGFVASLADLALVHAVAVARERAGLPRAALSTVTLSVDFIGPPKEGCWLETRARVTRLGRSIAFTEGEMLADGKRVARVSGVFAMKERRAAPAA</sequence>
<reference evidence="5" key="1">
    <citation type="submission" date="2018-06" db="EMBL/GenBank/DDBJ databases">
        <authorList>
            <person name="Khan S.A."/>
        </authorList>
    </citation>
    <scope>NUCLEOTIDE SEQUENCE [LARGE SCALE GENOMIC DNA]</scope>
    <source>
        <strain evidence="5">DB-1506</strain>
    </source>
</reference>
<dbReference type="Proteomes" id="UP000249065">
    <property type="component" value="Unassembled WGS sequence"/>
</dbReference>
<dbReference type="Gene3D" id="3.10.129.10">
    <property type="entry name" value="Hotdog Thioesterase"/>
    <property type="match status" value="1"/>
</dbReference>
<evidence type="ECO:0000256" key="2">
    <source>
        <dbReference type="ARBA" id="ARBA00022801"/>
    </source>
</evidence>
<dbReference type="EMBL" id="QLIX01000010">
    <property type="protein sequence ID" value="RAI58322.1"/>
    <property type="molecule type" value="Genomic_DNA"/>
</dbReference>
<dbReference type="Pfam" id="PF03061">
    <property type="entry name" value="4HBT"/>
    <property type="match status" value="1"/>
</dbReference>
<dbReference type="NCBIfam" id="TIGR00369">
    <property type="entry name" value="unchar_dom_1"/>
    <property type="match status" value="1"/>
</dbReference>
<dbReference type="CDD" id="cd03443">
    <property type="entry name" value="PaaI_thioesterase"/>
    <property type="match status" value="1"/>
</dbReference>
<dbReference type="GO" id="GO:0047617">
    <property type="term" value="F:fatty acyl-CoA hydrolase activity"/>
    <property type="evidence" value="ECO:0007669"/>
    <property type="project" value="InterPro"/>
</dbReference>
<dbReference type="InterPro" id="IPR029069">
    <property type="entry name" value="HotDog_dom_sf"/>
</dbReference>
<dbReference type="InterPro" id="IPR039298">
    <property type="entry name" value="ACOT13"/>
</dbReference>
<comment type="caution">
    <text evidence="4">The sequence shown here is derived from an EMBL/GenBank/DDBJ whole genome shotgun (WGS) entry which is preliminary data.</text>
</comment>
<dbReference type="PANTHER" id="PTHR21660:SF1">
    <property type="entry name" value="ACYL-COENZYME A THIOESTERASE 13"/>
    <property type="match status" value="1"/>
</dbReference>
<accession>A0A327M7P0</accession>
<evidence type="ECO:0000256" key="1">
    <source>
        <dbReference type="ARBA" id="ARBA00008324"/>
    </source>
</evidence>